<feature type="transmembrane region" description="Helical" evidence="5">
    <location>
        <begin position="21"/>
        <end position="41"/>
    </location>
</feature>
<evidence type="ECO:0000259" key="6">
    <source>
        <dbReference type="PROSITE" id="PS50850"/>
    </source>
</evidence>
<dbReference type="InterPro" id="IPR005829">
    <property type="entry name" value="Sugar_transporter_CS"/>
</dbReference>
<dbReference type="SUPFAM" id="SSF103473">
    <property type="entry name" value="MFS general substrate transporter"/>
    <property type="match status" value="1"/>
</dbReference>
<protein>
    <submittedName>
        <fullName evidence="7">MFS transporter</fullName>
    </submittedName>
</protein>
<gene>
    <name evidence="7" type="ORF">H7313_04225</name>
</gene>
<dbReference type="PANTHER" id="PTHR23531:SF1">
    <property type="entry name" value="QUINOLENE RESISTANCE PROTEIN NORA"/>
    <property type="match status" value="1"/>
</dbReference>
<feature type="transmembrane region" description="Helical" evidence="5">
    <location>
        <begin position="361"/>
        <end position="379"/>
    </location>
</feature>
<dbReference type="PANTHER" id="PTHR23531">
    <property type="entry name" value="QUINOLENE RESISTANCE PROTEIN NORA"/>
    <property type="match status" value="1"/>
</dbReference>
<dbReference type="GO" id="GO:0005886">
    <property type="term" value="C:plasma membrane"/>
    <property type="evidence" value="ECO:0007669"/>
    <property type="project" value="UniProtKB-SubCell"/>
</dbReference>
<dbReference type="AlphaFoldDB" id="A0A842J9Z5"/>
<dbReference type="InterPro" id="IPR052714">
    <property type="entry name" value="MFS_Exporter"/>
</dbReference>
<dbReference type="CDD" id="cd17489">
    <property type="entry name" value="MFS_YfcJ_like"/>
    <property type="match status" value="1"/>
</dbReference>
<feature type="transmembrane region" description="Helical" evidence="5">
    <location>
        <begin position="323"/>
        <end position="349"/>
    </location>
</feature>
<evidence type="ECO:0000256" key="5">
    <source>
        <dbReference type="SAM" id="Phobius"/>
    </source>
</evidence>
<dbReference type="InterPro" id="IPR004896">
    <property type="entry name" value="PucC-rel"/>
</dbReference>
<dbReference type="RefSeq" id="WP_185904523.1">
    <property type="nucleotide sequence ID" value="NZ_JACMSE010000002.1"/>
</dbReference>
<dbReference type="PROSITE" id="PS50850">
    <property type="entry name" value="MFS"/>
    <property type="match status" value="1"/>
</dbReference>
<feature type="transmembrane region" description="Helical" evidence="5">
    <location>
        <begin position="167"/>
        <end position="186"/>
    </location>
</feature>
<feature type="domain" description="Major facilitator superfamily (MFS) profile" evidence="6">
    <location>
        <begin position="15"/>
        <end position="410"/>
    </location>
</feature>
<organism evidence="7 8">
    <name type="scientific">Gordonibacter massiliensis</name>
    <name type="common">ex Traore et al. 2017</name>
    <dbReference type="NCBI Taxonomy" id="1841863"/>
    <lineage>
        <taxon>Bacteria</taxon>
        <taxon>Bacillati</taxon>
        <taxon>Actinomycetota</taxon>
        <taxon>Coriobacteriia</taxon>
        <taxon>Eggerthellales</taxon>
        <taxon>Eggerthellaceae</taxon>
        <taxon>Gordonibacter</taxon>
    </lineage>
</organism>
<dbReference type="Pfam" id="PF07690">
    <property type="entry name" value="MFS_1"/>
    <property type="match status" value="1"/>
</dbReference>
<dbReference type="InterPro" id="IPR036259">
    <property type="entry name" value="MFS_trans_sf"/>
</dbReference>
<feature type="transmembrane region" description="Helical" evidence="5">
    <location>
        <begin position="385"/>
        <end position="406"/>
    </location>
</feature>
<evidence type="ECO:0000256" key="4">
    <source>
        <dbReference type="ARBA" id="ARBA00023136"/>
    </source>
</evidence>
<comment type="subcellular location">
    <subcellularLocation>
        <location evidence="1">Cell membrane</location>
        <topology evidence="1">Multi-pass membrane protein</topology>
    </subcellularLocation>
</comment>
<dbReference type="InterPro" id="IPR011701">
    <property type="entry name" value="MFS"/>
</dbReference>
<keyword evidence="4 5" id="KW-0472">Membrane</keyword>
<dbReference type="InterPro" id="IPR020846">
    <property type="entry name" value="MFS_dom"/>
</dbReference>
<sequence>MSAAAQRAKLWTKDFTLGTAVNFLLMVNYYGLMVVVADYAMKTYDAPAATAGLAASIFIIGALAARLVSGRIMDKVGRKRLLVIGAIGEVVFSALYLVGLGFAPLFLIRLLHGFAYGMCSTTIGTIVTALVPDSRKGEGVGYYMLSVTLGAAIGPFLGMFLTQTTGFFVLFVTTAAVAALSLLAAAQLKVPEAAQESDAQINEAADEIAREERNERAGGFRVPRFNMANYLESSVLPISGVCALLFFCYSSLLAFLTPFAAESGLEAPASFFFVVYAVATFVTRPFTGKLFDRKGDRVVMVPAFIAFIVGMGLLATVHRPAAMLVAAALLGFGVGTVQASGLALAVRIAPDDRLSLANSTFYILLDVGVGVGPLLLGLVQPLFGYRGLFEAMSTVAIAALAIYLVVSRRKGRMRQTLRAQDES</sequence>
<dbReference type="Pfam" id="PF03209">
    <property type="entry name" value="PUCC"/>
    <property type="match status" value="1"/>
</dbReference>
<dbReference type="EMBL" id="JACMSE010000002">
    <property type="protein sequence ID" value="MBC2888557.1"/>
    <property type="molecule type" value="Genomic_DNA"/>
</dbReference>
<dbReference type="PROSITE" id="PS00216">
    <property type="entry name" value="SUGAR_TRANSPORT_1"/>
    <property type="match status" value="1"/>
</dbReference>
<feature type="transmembrane region" description="Helical" evidence="5">
    <location>
        <begin position="81"/>
        <end position="107"/>
    </location>
</feature>
<keyword evidence="2 5" id="KW-0812">Transmembrane</keyword>
<feature type="transmembrane region" description="Helical" evidence="5">
    <location>
        <begin position="234"/>
        <end position="261"/>
    </location>
</feature>
<feature type="transmembrane region" description="Helical" evidence="5">
    <location>
        <begin position="47"/>
        <end position="69"/>
    </location>
</feature>
<dbReference type="Gene3D" id="1.20.1250.20">
    <property type="entry name" value="MFS general substrate transporter like domains"/>
    <property type="match status" value="2"/>
</dbReference>
<name>A0A842J9Z5_9ACTN</name>
<feature type="transmembrane region" description="Helical" evidence="5">
    <location>
        <begin position="298"/>
        <end position="317"/>
    </location>
</feature>
<evidence type="ECO:0000256" key="1">
    <source>
        <dbReference type="ARBA" id="ARBA00004651"/>
    </source>
</evidence>
<evidence type="ECO:0000313" key="7">
    <source>
        <dbReference type="EMBL" id="MBC2888557.1"/>
    </source>
</evidence>
<comment type="caution">
    <text evidence="7">The sequence shown here is derived from an EMBL/GenBank/DDBJ whole genome shotgun (WGS) entry which is preliminary data.</text>
</comment>
<feature type="transmembrane region" description="Helical" evidence="5">
    <location>
        <begin position="143"/>
        <end position="161"/>
    </location>
</feature>
<evidence type="ECO:0000313" key="8">
    <source>
        <dbReference type="Proteomes" id="UP000587396"/>
    </source>
</evidence>
<dbReference type="Proteomes" id="UP000587396">
    <property type="component" value="Unassembled WGS sequence"/>
</dbReference>
<accession>A0A842J9Z5</accession>
<dbReference type="GO" id="GO:0022857">
    <property type="term" value="F:transmembrane transporter activity"/>
    <property type="evidence" value="ECO:0007669"/>
    <property type="project" value="InterPro"/>
</dbReference>
<reference evidence="7 8" key="1">
    <citation type="submission" date="2020-08" db="EMBL/GenBank/DDBJ databases">
        <authorList>
            <person name="Liu C."/>
            <person name="Sun Q."/>
        </authorList>
    </citation>
    <scope>NUCLEOTIDE SEQUENCE [LARGE SCALE GENOMIC DNA]</scope>
    <source>
        <strain evidence="7 8">N22</strain>
    </source>
</reference>
<evidence type="ECO:0000256" key="2">
    <source>
        <dbReference type="ARBA" id="ARBA00022692"/>
    </source>
</evidence>
<feature type="transmembrane region" description="Helical" evidence="5">
    <location>
        <begin position="267"/>
        <end position="286"/>
    </location>
</feature>
<feature type="transmembrane region" description="Helical" evidence="5">
    <location>
        <begin position="113"/>
        <end position="131"/>
    </location>
</feature>
<keyword evidence="3 5" id="KW-1133">Transmembrane helix</keyword>
<evidence type="ECO:0000256" key="3">
    <source>
        <dbReference type="ARBA" id="ARBA00022989"/>
    </source>
</evidence>
<keyword evidence="8" id="KW-1185">Reference proteome</keyword>
<proteinExistence type="predicted"/>